<comment type="caution">
    <text evidence="1">The sequence shown here is derived from an EMBL/GenBank/DDBJ whole genome shotgun (WGS) entry which is preliminary data.</text>
</comment>
<keyword evidence="2" id="KW-1185">Reference proteome</keyword>
<dbReference type="EMBL" id="CAJVPU010002312">
    <property type="protein sequence ID" value="CAG8498862.1"/>
    <property type="molecule type" value="Genomic_DNA"/>
</dbReference>
<accession>A0ACA9L079</accession>
<evidence type="ECO:0000313" key="1">
    <source>
        <dbReference type="EMBL" id="CAG8498862.1"/>
    </source>
</evidence>
<gene>
    <name evidence="1" type="ORF">DHETER_LOCUS2911</name>
</gene>
<proteinExistence type="predicted"/>
<feature type="non-terminal residue" evidence="1">
    <location>
        <position position="50"/>
    </location>
</feature>
<evidence type="ECO:0000313" key="2">
    <source>
        <dbReference type="Proteomes" id="UP000789702"/>
    </source>
</evidence>
<reference evidence="1" key="1">
    <citation type="submission" date="2021-06" db="EMBL/GenBank/DDBJ databases">
        <authorList>
            <person name="Kallberg Y."/>
            <person name="Tangrot J."/>
            <person name="Rosling A."/>
        </authorList>
    </citation>
    <scope>NUCLEOTIDE SEQUENCE</scope>
    <source>
        <strain evidence="1">IL203A</strain>
    </source>
</reference>
<sequence>TTNQETGSKKPALIEEIVGYRKVADKEKKDEREQELILIELEEHIKSFIR</sequence>
<organism evidence="1 2">
    <name type="scientific">Dentiscutata heterogama</name>
    <dbReference type="NCBI Taxonomy" id="1316150"/>
    <lineage>
        <taxon>Eukaryota</taxon>
        <taxon>Fungi</taxon>
        <taxon>Fungi incertae sedis</taxon>
        <taxon>Mucoromycota</taxon>
        <taxon>Glomeromycotina</taxon>
        <taxon>Glomeromycetes</taxon>
        <taxon>Diversisporales</taxon>
        <taxon>Gigasporaceae</taxon>
        <taxon>Dentiscutata</taxon>
    </lineage>
</organism>
<dbReference type="Proteomes" id="UP000789702">
    <property type="component" value="Unassembled WGS sequence"/>
</dbReference>
<name>A0ACA9L079_9GLOM</name>
<feature type="non-terminal residue" evidence="1">
    <location>
        <position position="1"/>
    </location>
</feature>
<protein>
    <submittedName>
        <fullName evidence="1">13115_t:CDS:1</fullName>
    </submittedName>
</protein>